<gene>
    <name evidence="1" type="ORF">LNINA_LOCUS2014</name>
</gene>
<dbReference type="EMBL" id="CAVLEF010000003">
    <property type="protein sequence ID" value="CAK1542082.1"/>
    <property type="molecule type" value="Genomic_DNA"/>
</dbReference>
<sequence>MGLEQSLQPQEPSISDEPPFTVAEFEQFYDACGEYFFSMGSVKLTFLTGDELTVHYTFDPARAPGDKLLIYWGWLMPLFWGPPPGTKSWARLPAIVDLIEKKVHYGSCNVLATDTCSCRKNPHTVVAPGLECKNTSHLHHFCATHISAWLKNYAVPAILLKESKELFSEYIGKVHRNNPDILNYYATGDRTDTDILLESVRNITGEVSDPAISI</sequence>
<evidence type="ECO:0000313" key="2">
    <source>
        <dbReference type="Proteomes" id="UP001497472"/>
    </source>
</evidence>
<protein>
    <submittedName>
        <fullName evidence="1">Uncharacterized protein</fullName>
    </submittedName>
</protein>
<name>A0AAV1IZP9_9NEOP</name>
<evidence type="ECO:0000313" key="1">
    <source>
        <dbReference type="EMBL" id="CAK1542082.1"/>
    </source>
</evidence>
<dbReference type="Proteomes" id="UP001497472">
    <property type="component" value="Unassembled WGS sequence"/>
</dbReference>
<dbReference type="InterPro" id="IPR021982">
    <property type="entry name" value="REEP_Ichnovirus"/>
</dbReference>
<keyword evidence="2" id="KW-1185">Reference proteome</keyword>
<organism evidence="1 2">
    <name type="scientific">Leptosia nina</name>
    <dbReference type="NCBI Taxonomy" id="320188"/>
    <lineage>
        <taxon>Eukaryota</taxon>
        <taxon>Metazoa</taxon>
        <taxon>Ecdysozoa</taxon>
        <taxon>Arthropoda</taxon>
        <taxon>Hexapoda</taxon>
        <taxon>Insecta</taxon>
        <taxon>Pterygota</taxon>
        <taxon>Neoptera</taxon>
        <taxon>Endopterygota</taxon>
        <taxon>Lepidoptera</taxon>
        <taxon>Glossata</taxon>
        <taxon>Ditrysia</taxon>
        <taxon>Papilionoidea</taxon>
        <taxon>Pieridae</taxon>
        <taxon>Pierinae</taxon>
        <taxon>Leptosia</taxon>
    </lineage>
</organism>
<reference evidence="1 2" key="1">
    <citation type="submission" date="2023-11" db="EMBL/GenBank/DDBJ databases">
        <authorList>
            <person name="Okamura Y."/>
        </authorList>
    </citation>
    <scope>NUCLEOTIDE SEQUENCE [LARGE SCALE GENOMIC DNA]</scope>
</reference>
<dbReference type="Pfam" id="PF12132">
    <property type="entry name" value="DUF3587"/>
    <property type="match status" value="1"/>
</dbReference>
<comment type="caution">
    <text evidence="1">The sequence shown here is derived from an EMBL/GenBank/DDBJ whole genome shotgun (WGS) entry which is preliminary data.</text>
</comment>
<dbReference type="AlphaFoldDB" id="A0AAV1IZP9"/>
<proteinExistence type="predicted"/>
<accession>A0AAV1IZP9</accession>